<protein>
    <submittedName>
        <fullName evidence="2">NADPH:quinone reductase</fullName>
    </submittedName>
</protein>
<dbReference type="EMBL" id="FMCR01000001">
    <property type="protein sequence ID" value="SCE72037.1"/>
    <property type="molecule type" value="Genomic_DNA"/>
</dbReference>
<dbReference type="AlphaFoldDB" id="A0A1C4UK71"/>
<dbReference type="Gene3D" id="3.90.180.10">
    <property type="entry name" value="Medium-chain alcohol dehydrogenases, catalytic domain"/>
    <property type="match status" value="1"/>
</dbReference>
<sequence length="343" mass="36332">MTTETTITEVVLPGVVEPDGLLLHRRPMPVPAPGQALVQVEATGISFAEQQMRHALYPGQPKFPFVPGYDLVGTVRAVGPGGDDALVGTRVAAVTKTGAWATHALVDIDALAPVPVGLDPAAAETVVVNGVTAWQMLRDADLTAGQTILVHGANGGVGSVLVQLGRHLGLRVIGTAAERHHAGLRELGIEPLDYRDPDMAARVRELSPDGVDAVFDPVAGPGVRTSYALLAPGGKLVVYGNAAAVGTGQSVVWVFVKLLTRLYTWNALPNGHRAGFYNFWAGQLTRRAAFRRRLRTDLGIVLDLLRQGVIVPQIAARYPLSEVSAALVFAENRSRAGKVVLEP</sequence>
<name>A0A1C4UK71_9ACTN</name>
<dbReference type="SUPFAM" id="SSF51735">
    <property type="entry name" value="NAD(P)-binding Rossmann-fold domains"/>
    <property type="match status" value="1"/>
</dbReference>
<dbReference type="InterPro" id="IPR020843">
    <property type="entry name" value="ER"/>
</dbReference>
<evidence type="ECO:0000259" key="1">
    <source>
        <dbReference type="SMART" id="SM00829"/>
    </source>
</evidence>
<reference evidence="2 3" key="1">
    <citation type="submission" date="2016-06" db="EMBL/GenBank/DDBJ databases">
        <authorList>
            <person name="Kjaerup R.B."/>
            <person name="Dalgaard T.S."/>
            <person name="Juul-Madsen H.R."/>
        </authorList>
    </citation>
    <scope>NUCLEOTIDE SEQUENCE [LARGE SCALE GENOMIC DNA]</scope>
    <source>
        <strain evidence="2 3">DSM 44871</strain>
    </source>
</reference>
<dbReference type="SMART" id="SM00829">
    <property type="entry name" value="PKS_ER"/>
    <property type="match status" value="1"/>
</dbReference>
<evidence type="ECO:0000313" key="3">
    <source>
        <dbReference type="Proteomes" id="UP000198864"/>
    </source>
</evidence>
<dbReference type="Gene3D" id="3.40.50.720">
    <property type="entry name" value="NAD(P)-binding Rossmann-like Domain"/>
    <property type="match status" value="1"/>
</dbReference>
<dbReference type="Pfam" id="PF13602">
    <property type="entry name" value="ADH_zinc_N_2"/>
    <property type="match status" value="1"/>
</dbReference>
<dbReference type="InterPro" id="IPR051397">
    <property type="entry name" value="Zn-ADH-like_protein"/>
</dbReference>
<dbReference type="InterPro" id="IPR036291">
    <property type="entry name" value="NAD(P)-bd_dom_sf"/>
</dbReference>
<dbReference type="PANTHER" id="PTHR43677:SF4">
    <property type="entry name" value="QUINONE OXIDOREDUCTASE-LIKE PROTEIN 2"/>
    <property type="match status" value="1"/>
</dbReference>
<dbReference type="SUPFAM" id="SSF50129">
    <property type="entry name" value="GroES-like"/>
    <property type="match status" value="1"/>
</dbReference>
<organism evidence="2 3">
    <name type="scientific">Micromonospora saelicesensis</name>
    <dbReference type="NCBI Taxonomy" id="285676"/>
    <lineage>
        <taxon>Bacteria</taxon>
        <taxon>Bacillati</taxon>
        <taxon>Actinomycetota</taxon>
        <taxon>Actinomycetes</taxon>
        <taxon>Micromonosporales</taxon>
        <taxon>Micromonosporaceae</taxon>
        <taxon>Micromonospora</taxon>
    </lineage>
</organism>
<dbReference type="STRING" id="285676.GA0070561_1117"/>
<accession>A0A1C4UK71</accession>
<proteinExistence type="predicted"/>
<dbReference type="Pfam" id="PF08240">
    <property type="entry name" value="ADH_N"/>
    <property type="match status" value="1"/>
</dbReference>
<dbReference type="InterPro" id="IPR013154">
    <property type="entry name" value="ADH-like_N"/>
</dbReference>
<gene>
    <name evidence="2" type="ORF">GA0070561_1117</name>
</gene>
<dbReference type="PANTHER" id="PTHR43677">
    <property type="entry name" value="SHORT-CHAIN DEHYDROGENASE/REDUCTASE"/>
    <property type="match status" value="1"/>
</dbReference>
<dbReference type="GO" id="GO:0016491">
    <property type="term" value="F:oxidoreductase activity"/>
    <property type="evidence" value="ECO:0007669"/>
    <property type="project" value="InterPro"/>
</dbReference>
<dbReference type="CDD" id="cd08273">
    <property type="entry name" value="MDR8"/>
    <property type="match status" value="1"/>
</dbReference>
<evidence type="ECO:0000313" key="2">
    <source>
        <dbReference type="EMBL" id="SCE72037.1"/>
    </source>
</evidence>
<dbReference type="Proteomes" id="UP000198864">
    <property type="component" value="Unassembled WGS sequence"/>
</dbReference>
<dbReference type="RefSeq" id="WP_091395001.1">
    <property type="nucleotide sequence ID" value="NZ_FMCR01000001.1"/>
</dbReference>
<feature type="domain" description="Enoyl reductase (ER)" evidence="1">
    <location>
        <begin position="14"/>
        <end position="341"/>
    </location>
</feature>
<dbReference type="InterPro" id="IPR011032">
    <property type="entry name" value="GroES-like_sf"/>
</dbReference>